<feature type="transmembrane region" description="Helical" evidence="1">
    <location>
        <begin position="186"/>
        <end position="207"/>
    </location>
</feature>
<keyword evidence="1" id="KW-1133">Transmembrane helix</keyword>
<evidence type="ECO:0000313" key="2">
    <source>
        <dbReference type="EMBL" id="SIS48064.1"/>
    </source>
</evidence>
<feature type="transmembrane region" description="Helical" evidence="1">
    <location>
        <begin position="94"/>
        <end position="113"/>
    </location>
</feature>
<dbReference type="EMBL" id="FTOB01000002">
    <property type="protein sequence ID" value="SIS48064.1"/>
    <property type="molecule type" value="Genomic_DNA"/>
</dbReference>
<feature type="transmembrane region" description="Helical" evidence="1">
    <location>
        <begin position="143"/>
        <end position="161"/>
    </location>
</feature>
<keyword evidence="1" id="KW-0472">Membrane</keyword>
<feature type="transmembrane region" description="Helical" evidence="1">
    <location>
        <begin position="50"/>
        <end position="68"/>
    </location>
</feature>
<proteinExistence type="predicted"/>
<feature type="transmembrane region" description="Helical" evidence="1">
    <location>
        <begin position="227"/>
        <end position="245"/>
    </location>
</feature>
<dbReference type="RefSeq" id="WP_076454003.1">
    <property type="nucleotide sequence ID" value="NZ_FTOB01000002.1"/>
</dbReference>
<gene>
    <name evidence="2" type="ORF">SAMN05421766_102210</name>
</gene>
<keyword evidence="3" id="KW-1185">Reference proteome</keyword>
<dbReference type="Proteomes" id="UP000185728">
    <property type="component" value="Unassembled WGS sequence"/>
</dbReference>
<evidence type="ECO:0000256" key="1">
    <source>
        <dbReference type="SAM" id="Phobius"/>
    </source>
</evidence>
<protein>
    <submittedName>
        <fullName evidence="2">Uncharacterized protein</fullName>
    </submittedName>
</protein>
<feature type="transmembrane region" description="Helical" evidence="1">
    <location>
        <begin position="252"/>
        <end position="271"/>
    </location>
</feature>
<feature type="transmembrane region" description="Helical" evidence="1">
    <location>
        <begin position="120"/>
        <end position="137"/>
    </location>
</feature>
<reference evidence="2 3" key="1">
    <citation type="submission" date="2017-01" db="EMBL/GenBank/DDBJ databases">
        <authorList>
            <person name="Varghese N."/>
            <person name="Submissions S."/>
        </authorList>
    </citation>
    <scope>NUCLEOTIDE SEQUENCE [LARGE SCALE GENOMIC DNA]</scope>
    <source>
        <strain evidence="2 3">DSM 2061</strain>
    </source>
</reference>
<feature type="transmembrane region" description="Helical" evidence="1">
    <location>
        <begin position="277"/>
        <end position="293"/>
    </location>
</feature>
<keyword evidence="1" id="KW-0812">Transmembrane</keyword>
<evidence type="ECO:0000313" key="3">
    <source>
        <dbReference type="Proteomes" id="UP000185728"/>
    </source>
</evidence>
<name>A0ABY1KLT4_9FLAO</name>
<sequence>MEEISKVVSDLVYKKYNKVRIAQELLKREYATQEIKDALKKSKVKQRNTNQILGVLLIIIGVLSNFYTKSTYINNYFRFDFSSQADFMLFNERILKPTIAISLIYLGINLLISRVNVNKNVKIVLFTLLGVFTLFILSYDSYIFPIIFSVVSLLLVSLTELPEKIQNLEMEKIFPYMNKKWKGSPVYIMIIFGVILMDSSQVEFVFVQTGERSSSASLGFIDHFLLYAKPILFYGGLLTAFLLSMNFSKFKISLFILTGLAVITLIISLFHTNFQNIIYGCCVIIISTIPVLFKKDKNA</sequence>
<accession>A0ABY1KLT4</accession>
<comment type="caution">
    <text evidence="2">The sequence shown here is derived from an EMBL/GenBank/DDBJ whole genome shotgun (WGS) entry which is preliminary data.</text>
</comment>
<organism evidence="2 3">
    <name type="scientific">Zobellia uliginosa</name>
    <dbReference type="NCBI Taxonomy" id="143224"/>
    <lineage>
        <taxon>Bacteria</taxon>
        <taxon>Pseudomonadati</taxon>
        <taxon>Bacteroidota</taxon>
        <taxon>Flavobacteriia</taxon>
        <taxon>Flavobacteriales</taxon>
        <taxon>Flavobacteriaceae</taxon>
        <taxon>Zobellia</taxon>
    </lineage>
</organism>